<dbReference type="GO" id="GO:1903457">
    <property type="term" value="P:lactate catabolic process"/>
    <property type="evidence" value="ECO:0007669"/>
    <property type="project" value="TreeGrafter"/>
</dbReference>
<dbReference type="Pfam" id="PF02913">
    <property type="entry name" value="FAD-oxidase_C"/>
    <property type="match status" value="1"/>
</dbReference>
<dbReference type="InterPro" id="IPR016166">
    <property type="entry name" value="FAD-bd_PCMH"/>
</dbReference>
<keyword evidence="3" id="KW-0285">Flavoprotein</keyword>
<reference evidence="9 10" key="1">
    <citation type="journal article" date="2019" name="Nat. Microbiol.">
        <title>Wide diversity of methane and short-chain alkane metabolisms in uncultured archaea.</title>
        <authorList>
            <person name="Borrel G."/>
            <person name="Adam P.S."/>
            <person name="McKay L.J."/>
            <person name="Chen L.X."/>
            <person name="Sierra-Garcia I.N."/>
            <person name="Sieber C.M."/>
            <person name="Letourneur Q."/>
            <person name="Ghozlane A."/>
            <person name="Andersen G.L."/>
            <person name="Li W.J."/>
            <person name="Hallam S.J."/>
            <person name="Muyzer G."/>
            <person name="de Oliveira V.M."/>
            <person name="Inskeep W.P."/>
            <person name="Banfield J.F."/>
            <person name="Gribaldo S."/>
        </authorList>
    </citation>
    <scope>NUCLEOTIDE SEQUENCE [LARGE SCALE GENOMIC DNA]</scope>
    <source>
        <strain evidence="9">NM1a</strain>
    </source>
</reference>
<proteinExistence type="inferred from homology"/>
<dbReference type="Pfam" id="PF01565">
    <property type="entry name" value="FAD_binding_4"/>
    <property type="match status" value="1"/>
</dbReference>
<comment type="similarity">
    <text evidence="2">Belongs to the FAD-binding oxidoreductase/transferase type 4 family.</text>
</comment>
<dbReference type="Gene3D" id="3.30.43.10">
    <property type="entry name" value="Uridine Diphospho-n-acetylenolpyruvylglucosamine Reductase, domain 2"/>
    <property type="match status" value="1"/>
</dbReference>
<dbReference type="InterPro" id="IPR016167">
    <property type="entry name" value="FAD-bd_PCMH_sub1"/>
</dbReference>
<dbReference type="PANTHER" id="PTHR11748:SF111">
    <property type="entry name" value="D-LACTATE DEHYDROGENASE, MITOCHONDRIAL-RELATED"/>
    <property type="match status" value="1"/>
</dbReference>
<feature type="domain" description="FAD-binding PCMH-type" evidence="8">
    <location>
        <begin position="45"/>
        <end position="227"/>
    </location>
</feature>
<comment type="cofactor">
    <cofactor evidence="1">
        <name>FAD</name>
        <dbReference type="ChEBI" id="CHEBI:57692"/>
    </cofactor>
</comment>
<gene>
    <name evidence="9" type="ORF">EF806_01295</name>
</gene>
<evidence type="ECO:0000256" key="4">
    <source>
        <dbReference type="ARBA" id="ARBA00022827"/>
    </source>
</evidence>
<dbReference type="Gene3D" id="3.30.465.10">
    <property type="match status" value="1"/>
</dbReference>
<dbReference type="GO" id="GO:0008720">
    <property type="term" value="F:D-lactate dehydrogenase (NAD+) activity"/>
    <property type="evidence" value="ECO:0007669"/>
    <property type="project" value="TreeGrafter"/>
</dbReference>
<organism evidence="9 10">
    <name type="scientific">Methanoliparum thermophilum</name>
    <dbReference type="NCBI Taxonomy" id="2491083"/>
    <lineage>
        <taxon>Archaea</taxon>
        <taxon>Methanobacteriati</taxon>
        <taxon>Methanobacteriota</taxon>
        <taxon>Candidatus Methanoliparia</taxon>
        <taxon>Candidatus Methanoliparales</taxon>
        <taxon>Candidatus Methanoliparaceae</taxon>
        <taxon>Candidatus Methanoliparum</taxon>
    </lineage>
</organism>
<dbReference type="GO" id="GO:0004458">
    <property type="term" value="F:D-lactate dehydrogenase (cytochrome) activity"/>
    <property type="evidence" value="ECO:0007669"/>
    <property type="project" value="UniProtKB-EC"/>
</dbReference>
<keyword evidence="4" id="KW-0274">FAD</keyword>
<name>A0A520KTZ6_METT2</name>
<dbReference type="InterPro" id="IPR016164">
    <property type="entry name" value="FAD-linked_Oxase-like_C"/>
</dbReference>
<sequence length="552" mass="62209">MMNEQKKFSNDRIFKLLCDAVGEENVSNEDAILAAYSRDNQWPFIPPHLPDYIVRPITTEEVQKVLRIANRYRIPVIPMSSGINVRGLCIPTYGGIILELKRMKKLEIDEDMRTATVQPGVTIARLVAESAKKGLKPAVPGAPATVSPVSNYTLRGVYHHITSEGMDQVLSATVVLPTGEILHTGSRAFPKADPNFRYFGPDLFGLFQGQPGTMGVVTEMTVRLFEKPEKTEVMMNFYGDVKKAIQFSDEVAKAGVASSQILMTWGVGLTTLGFVKSKFTKEVFSILFSMAPWMTQTIVEGDEDAVEYKKNVVNKIVKRLNIDSKVTYDMVQRSDLPDGVKKVAGVTPSVSKNIFDILTSEEVLSELGTGKDEVADTGINTEKMRDTLGVGEFRPVTPDTIEYEFRYPRKIAHWFSLGDYWALAWWGPLDKVDLYYEKSKDLWVKCGLDPVDFSLVAYPVYPYSGKPAYVEIDAWMDFVSDPSSIDKVKMFTKKETDLLLNDVGIYAWFRPYRDVIKQSLPQIKGYYIPLWKKLKELLDPNNIMNPGALFDE</sequence>
<keyword evidence="6" id="KW-0560">Oxidoreductase</keyword>
<dbReference type="AlphaFoldDB" id="A0A520KTZ6"/>
<dbReference type="PANTHER" id="PTHR11748">
    <property type="entry name" value="D-LACTATE DEHYDROGENASE"/>
    <property type="match status" value="1"/>
</dbReference>
<protein>
    <recommendedName>
        <fullName evidence="7">D-lactate dehydrogenase (cytochrome)</fullName>
        <ecNumber evidence="7">1.1.2.4</ecNumber>
    </recommendedName>
</protein>
<dbReference type="InterPro" id="IPR006094">
    <property type="entry name" value="Oxid_FAD_bind_N"/>
</dbReference>
<keyword evidence="5" id="KW-0809">Transit peptide</keyword>
<dbReference type="EC" id="1.1.2.4" evidence="7"/>
<evidence type="ECO:0000256" key="5">
    <source>
        <dbReference type="ARBA" id="ARBA00022946"/>
    </source>
</evidence>
<evidence type="ECO:0000256" key="6">
    <source>
        <dbReference type="ARBA" id="ARBA00023002"/>
    </source>
</evidence>
<dbReference type="Proteomes" id="UP000317158">
    <property type="component" value="Unassembled WGS sequence"/>
</dbReference>
<evidence type="ECO:0000256" key="1">
    <source>
        <dbReference type="ARBA" id="ARBA00001974"/>
    </source>
</evidence>
<dbReference type="InterPro" id="IPR004113">
    <property type="entry name" value="FAD-bd_oxidored_4_C"/>
</dbReference>
<evidence type="ECO:0000259" key="8">
    <source>
        <dbReference type="PROSITE" id="PS51387"/>
    </source>
</evidence>
<dbReference type="EMBL" id="RXIF01000002">
    <property type="protein sequence ID" value="RZN65552.1"/>
    <property type="molecule type" value="Genomic_DNA"/>
</dbReference>
<accession>A0A520KTZ6</accession>
<dbReference type="PROSITE" id="PS51387">
    <property type="entry name" value="FAD_PCMH"/>
    <property type="match status" value="1"/>
</dbReference>
<dbReference type="SUPFAM" id="SSF55103">
    <property type="entry name" value="FAD-linked oxidases, C-terminal domain"/>
    <property type="match status" value="1"/>
</dbReference>
<evidence type="ECO:0000313" key="10">
    <source>
        <dbReference type="Proteomes" id="UP000317158"/>
    </source>
</evidence>
<evidence type="ECO:0000256" key="7">
    <source>
        <dbReference type="ARBA" id="ARBA00038897"/>
    </source>
</evidence>
<evidence type="ECO:0000313" key="9">
    <source>
        <dbReference type="EMBL" id="RZN65552.1"/>
    </source>
</evidence>
<dbReference type="InterPro" id="IPR016169">
    <property type="entry name" value="FAD-bd_PCMH_sub2"/>
</dbReference>
<evidence type="ECO:0000256" key="2">
    <source>
        <dbReference type="ARBA" id="ARBA00008000"/>
    </source>
</evidence>
<dbReference type="GO" id="GO:0071949">
    <property type="term" value="F:FAD binding"/>
    <property type="evidence" value="ECO:0007669"/>
    <property type="project" value="InterPro"/>
</dbReference>
<comment type="caution">
    <text evidence="9">The sequence shown here is derived from an EMBL/GenBank/DDBJ whole genome shotgun (WGS) entry which is preliminary data.</text>
</comment>
<dbReference type="InterPro" id="IPR036318">
    <property type="entry name" value="FAD-bd_PCMH-like_sf"/>
</dbReference>
<evidence type="ECO:0000256" key="3">
    <source>
        <dbReference type="ARBA" id="ARBA00022630"/>
    </source>
</evidence>
<dbReference type="SUPFAM" id="SSF56176">
    <property type="entry name" value="FAD-binding/transporter-associated domain-like"/>
    <property type="match status" value="1"/>
</dbReference>